<protein>
    <submittedName>
        <fullName evidence="1">HNH endonuclease domain-containing protein</fullName>
    </submittedName>
</protein>
<dbReference type="GO" id="GO:0004519">
    <property type="term" value="F:endonuclease activity"/>
    <property type="evidence" value="ECO:0007669"/>
    <property type="project" value="UniProtKB-KW"/>
</dbReference>
<keyword evidence="2" id="KW-1185">Reference proteome</keyword>
<sequence>MILLELSRQITYLMITVLDLELEVIFVDPSQIRQSGPRPDPRLLRQTALEVLTRSARTDAPRKTRPEQIPAKLAAAAAVAAREREGGAASARVLV</sequence>
<gene>
    <name evidence="1" type="ORF">F511_15166</name>
</gene>
<dbReference type="EMBL" id="KV007773">
    <property type="protein sequence ID" value="KZV30935.1"/>
    <property type="molecule type" value="Genomic_DNA"/>
</dbReference>
<dbReference type="AlphaFoldDB" id="A0A2Z7BA12"/>
<name>A0A2Z7BA12_9LAMI</name>
<keyword evidence="1" id="KW-0255">Endonuclease</keyword>
<organism evidence="1 2">
    <name type="scientific">Dorcoceras hygrometricum</name>
    <dbReference type="NCBI Taxonomy" id="472368"/>
    <lineage>
        <taxon>Eukaryota</taxon>
        <taxon>Viridiplantae</taxon>
        <taxon>Streptophyta</taxon>
        <taxon>Embryophyta</taxon>
        <taxon>Tracheophyta</taxon>
        <taxon>Spermatophyta</taxon>
        <taxon>Magnoliopsida</taxon>
        <taxon>eudicotyledons</taxon>
        <taxon>Gunneridae</taxon>
        <taxon>Pentapetalae</taxon>
        <taxon>asterids</taxon>
        <taxon>lamiids</taxon>
        <taxon>Lamiales</taxon>
        <taxon>Gesneriaceae</taxon>
        <taxon>Didymocarpoideae</taxon>
        <taxon>Trichosporeae</taxon>
        <taxon>Loxocarpinae</taxon>
        <taxon>Dorcoceras</taxon>
    </lineage>
</organism>
<evidence type="ECO:0000313" key="1">
    <source>
        <dbReference type="EMBL" id="KZV30935.1"/>
    </source>
</evidence>
<keyword evidence="1" id="KW-0540">Nuclease</keyword>
<accession>A0A2Z7BA12</accession>
<dbReference type="Proteomes" id="UP000250235">
    <property type="component" value="Unassembled WGS sequence"/>
</dbReference>
<evidence type="ECO:0000313" key="2">
    <source>
        <dbReference type="Proteomes" id="UP000250235"/>
    </source>
</evidence>
<keyword evidence="1" id="KW-0378">Hydrolase</keyword>
<proteinExistence type="predicted"/>
<reference evidence="1 2" key="1">
    <citation type="journal article" date="2015" name="Proc. Natl. Acad. Sci. U.S.A.">
        <title>The resurrection genome of Boea hygrometrica: A blueprint for survival of dehydration.</title>
        <authorList>
            <person name="Xiao L."/>
            <person name="Yang G."/>
            <person name="Zhang L."/>
            <person name="Yang X."/>
            <person name="Zhao S."/>
            <person name="Ji Z."/>
            <person name="Zhou Q."/>
            <person name="Hu M."/>
            <person name="Wang Y."/>
            <person name="Chen M."/>
            <person name="Xu Y."/>
            <person name="Jin H."/>
            <person name="Xiao X."/>
            <person name="Hu G."/>
            <person name="Bao F."/>
            <person name="Hu Y."/>
            <person name="Wan P."/>
            <person name="Li L."/>
            <person name="Deng X."/>
            <person name="Kuang T."/>
            <person name="Xiang C."/>
            <person name="Zhu J.K."/>
            <person name="Oliver M.J."/>
            <person name="He Y."/>
        </authorList>
    </citation>
    <scope>NUCLEOTIDE SEQUENCE [LARGE SCALE GENOMIC DNA]</scope>
    <source>
        <strain evidence="2">cv. XS01</strain>
    </source>
</reference>